<dbReference type="SUPFAM" id="SSF55961">
    <property type="entry name" value="Bet v1-like"/>
    <property type="match status" value="1"/>
</dbReference>
<accession>K6Y662</accession>
<protein>
    <recommendedName>
        <fullName evidence="2">Activator of Hsp90 ATPase homologue 1/2-like C-terminal domain-containing protein</fullName>
    </recommendedName>
</protein>
<gene>
    <name evidence="3" type="ORF">GLIP_1075</name>
</gene>
<dbReference type="RefSeq" id="WP_008843534.1">
    <property type="nucleotide sequence ID" value="NZ_BAEN01000022.1"/>
</dbReference>
<evidence type="ECO:0000256" key="1">
    <source>
        <dbReference type="ARBA" id="ARBA00006817"/>
    </source>
</evidence>
<dbReference type="AlphaFoldDB" id="K6Y662"/>
<name>K6Y662_9ALTE</name>
<comment type="similarity">
    <text evidence="1">Belongs to the AHA1 family.</text>
</comment>
<reference evidence="3 4" key="1">
    <citation type="journal article" date="2017" name="Antonie Van Leeuwenhoek">
        <title>Rhizobium rhizosphaerae sp. nov., a novel species isolated from rice rhizosphere.</title>
        <authorList>
            <person name="Zhao J.J."/>
            <person name="Zhang J."/>
            <person name="Zhang R.J."/>
            <person name="Zhang C.W."/>
            <person name="Yin H.Q."/>
            <person name="Zhang X.X."/>
        </authorList>
    </citation>
    <scope>NUCLEOTIDE SEQUENCE [LARGE SCALE GENOMIC DNA]</scope>
    <source>
        <strain evidence="3 4">E3</strain>
    </source>
</reference>
<feature type="domain" description="Activator of Hsp90 ATPase homologue 1/2-like C-terminal" evidence="2">
    <location>
        <begin position="16"/>
        <end position="139"/>
    </location>
</feature>
<evidence type="ECO:0000259" key="2">
    <source>
        <dbReference type="Pfam" id="PF08327"/>
    </source>
</evidence>
<evidence type="ECO:0000313" key="3">
    <source>
        <dbReference type="EMBL" id="GAC13717.1"/>
    </source>
</evidence>
<sequence>MNQNKLKSVHKIFIAAPIDKVWQQITKRDGLQAQFFNSRLDTPGLEPGAPIRMRTGKEGKYTSVVGEVLEFDPPYTYSHTFKFTNLDDPYCKVTYKLKEVEDGTEFTLINEDMPAGTKTANYMEQGATFILNTLKGVVENGKPPLKYRLMLVMIGALSFTTPSKCKSENWPF</sequence>
<dbReference type="Proteomes" id="UP000006334">
    <property type="component" value="Unassembled WGS sequence"/>
</dbReference>
<organism evidence="3 4">
    <name type="scientific">Aliiglaciecola lipolytica E3</name>
    <dbReference type="NCBI Taxonomy" id="1127673"/>
    <lineage>
        <taxon>Bacteria</taxon>
        <taxon>Pseudomonadati</taxon>
        <taxon>Pseudomonadota</taxon>
        <taxon>Gammaproteobacteria</taxon>
        <taxon>Alteromonadales</taxon>
        <taxon>Alteromonadaceae</taxon>
        <taxon>Aliiglaciecola</taxon>
    </lineage>
</organism>
<comment type="caution">
    <text evidence="3">The sequence shown here is derived from an EMBL/GenBank/DDBJ whole genome shotgun (WGS) entry which is preliminary data.</text>
</comment>
<proteinExistence type="inferred from homology"/>
<dbReference type="Pfam" id="PF08327">
    <property type="entry name" value="AHSA1"/>
    <property type="match status" value="1"/>
</dbReference>
<dbReference type="EMBL" id="BAEN01000022">
    <property type="protein sequence ID" value="GAC13717.1"/>
    <property type="molecule type" value="Genomic_DNA"/>
</dbReference>
<dbReference type="Gene3D" id="3.30.530.20">
    <property type="match status" value="1"/>
</dbReference>
<dbReference type="STRING" id="1127673.GLIP_1075"/>
<dbReference type="InterPro" id="IPR013538">
    <property type="entry name" value="ASHA1/2-like_C"/>
</dbReference>
<dbReference type="eggNOG" id="COG3832">
    <property type="taxonomic scope" value="Bacteria"/>
</dbReference>
<dbReference type="InterPro" id="IPR023393">
    <property type="entry name" value="START-like_dom_sf"/>
</dbReference>
<evidence type="ECO:0000313" key="4">
    <source>
        <dbReference type="Proteomes" id="UP000006334"/>
    </source>
</evidence>
<keyword evidence="4" id="KW-1185">Reference proteome</keyword>
<dbReference type="OrthoDB" id="9800600at2"/>